<dbReference type="EMBL" id="CAIY01000070">
    <property type="protein sequence ID" value="CCH67930.1"/>
    <property type="molecule type" value="Genomic_DNA"/>
</dbReference>
<dbReference type="Pfam" id="PF06799">
    <property type="entry name" value="CGLD27-like"/>
    <property type="match status" value="1"/>
</dbReference>
<reference evidence="3" key="2">
    <citation type="submission" date="2016-01" db="EMBL/GenBank/DDBJ databases">
        <title>Diatom-associated endosymboitic cyanobacterium lacks core nitrogen metabolism enzymes.</title>
        <authorList>
            <person name="Hilton J.A."/>
            <person name="Foster R.A."/>
            <person name="Tripp H.J."/>
            <person name="Carter B.J."/>
            <person name="Zehr J.P."/>
            <person name="Villareal T.A."/>
        </authorList>
    </citation>
    <scope>NUCLEOTIDE SEQUENCE [LARGE SCALE GENOMIC DNA]</scope>
    <source>
        <strain evidence="3">HH01</strain>
    </source>
</reference>
<keyword evidence="1" id="KW-0472">Membrane</keyword>
<organism evidence="2 3">
    <name type="scientific">Richelia intracellularis HH01</name>
    <dbReference type="NCBI Taxonomy" id="1165094"/>
    <lineage>
        <taxon>Bacteria</taxon>
        <taxon>Bacillati</taxon>
        <taxon>Cyanobacteriota</taxon>
        <taxon>Cyanophyceae</taxon>
        <taxon>Nostocales</taxon>
        <taxon>Nostocaceae</taxon>
        <taxon>Richelia</taxon>
    </lineage>
</organism>
<keyword evidence="1" id="KW-0812">Transmembrane</keyword>
<sequence>MTYSLLSNCPVPSDQQPMNEYQELKATWLFSDCTRDWSAYLQKMAWIGGFCWLIAAPVTAASFSPYKQLAHFILCSLAGASIGVILALLHLYLGWSYLRDRLFNSVILYEESGWYDGQAWNKPQELITRDRLIVSYEIKPIIQRLQITFVGLALLFLIGTVIWYSV</sequence>
<dbReference type="OrthoDB" id="462081at2"/>
<name>M1X344_9NOST</name>
<gene>
    <name evidence="2" type="ORF">RINTHH_17750</name>
</gene>
<comment type="caution">
    <text evidence="2">The sequence shown here is derived from an EMBL/GenBank/DDBJ whole genome shotgun (WGS) entry which is preliminary data.</text>
</comment>
<dbReference type="RefSeq" id="WP_008235090.1">
    <property type="nucleotide sequence ID" value="NZ_CAIY01000070.1"/>
</dbReference>
<proteinExistence type="predicted"/>
<feature type="transmembrane region" description="Helical" evidence="1">
    <location>
        <begin position="44"/>
        <end position="63"/>
    </location>
</feature>
<keyword evidence="3" id="KW-1185">Reference proteome</keyword>
<evidence type="ECO:0000256" key="1">
    <source>
        <dbReference type="SAM" id="Phobius"/>
    </source>
</evidence>
<reference evidence="2 3" key="1">
    <citation type="submission" date="2012-05" db="EMBL/GenBank/DDBJ databases">
        <authorList>
            <person name="Hilton J."/>
        </authorList>
    </citation>
    <scope>NUCLEOTIDE SEQUENCE [LARGE SCALE GENOMIC DNA]</scope>
    <source>
        <strain evidence="2 3">HH01</strain>
    </source>
</reference>
<protein>
    <submittedName>
        <fullName evidence="2">Uncharacterized membrane protein Ycf36</fullName>
    </submittedName>
</protein>
<accession>M1X344</accession>
<feature type="transmembrane region" description="Helical" evidence="1">
    <location>
        <begin position="145"/>
        <end position="164"/>
    </location>
</feature>
<dbReference type="Proteomes" id="UP000053051">
    <property type="component" value="Unassembled WGS sequence"/>
</dbReference>
<feature type="transmembrane region" description="Helical" evidence="1">
    <location>
        <begin position="69"/>
        <end position="93"/>
    </location>
</feature>
<dbReference type="AlphaFoldDB" id="M1X344"/>
<dbReference type="PANTHER" id="PTHR34214">
    <property type="match status" value="1"/>
</dbReference>
<dbReference type="STRING" id="1165094.RINTHH_17750"/>
<evidence type="ECO:0000313" key="3">
    <source>
        <dbReference type="Proteomes" id="UP000053051"/>
    </source>
</evidence>
<evidence type="ECO:0000313" key="2">
    <source>
        <dbReference type="EMBL" id="CCH67930.1"/>
    </source>
</evidence>
<keyword evidence="1" id="KW-1133">Transmembrane helix</keyword>
<dbReference type="InterPro" id="IPR009631">
    <property type="entry name" value="CGLD27-like"/>
</dbReference>
<dbReference type="PANTHER" id="PTHR34214:SF3">
    <property type="entry name" value="PROTEIN CONSERVED IN THE GREEN LINEAGE AND DIATOMS 27, CHLOROPLASTIC"/>
    <property type="match status" value="1"/>
</dbReference>